<dbReference type="HOGENOM" id="CLU_064559_0_0_1"/>
<evidence type="ECO:0000256" key="2">
    <source>
        <dbReference type="ARBA" id="ARBA00022692"/>
    </source>
</evidence>
<keyword evidence="6 8" id="KW-0472">Membrane</keyword>
<dbReference type="EMBL" id="KB469296">
    <property type="protein sequence ID" value="EPQ60528.1"/>
    <property type="molecule type" value="Genomic_DNA"/>
</dbReference>
<gene>
    <name evidence="9" type="ORF">GLOTRDRAFT_68241</name>
</gene>
<keyword evidence="5" id="KW-0443">Lipid metabolism</keyword>
<evidence type="ECO:0000256" key="3">
    <source>
        <dbReference type="ARBA" id="ARBA00022824"/>
    </source>
</evidence>
<feature type="compositionally biased region" description="Basic residues" evidence="7">
    <location>
        <begin position="307"/>
        <end position="321"/>
    </location>
</feature>
<dbReference type="AlphaFoldDB" id="S7QM50"/>
<evidence type="ECO:0000256" key="7">
    <source>
        <dbReference type="SAM" id="MobiDB-lite"/>
    </source>
</evidence>
<dbReference type="PANTHER" id="PTHR21212">
    <property type="entry name" value="BERNARDINELLI-SEIP CONGENITAL LIPODYSTROPHY 2 HOMOLOG BSCL2 PROTEIN"/>
    <property type="match status" value="1"/>
</dbReference>
<comment type="subcellular location">
    <subcellularLocation>
        <location evidence="1">Endoplasmic reticulum membrane</location>
        <topology evidence="1">Multi-pass membrane protein</topology>
    </subcellularLocation>
</comment>
<dbReference type="Pfam" id="PF06775">
    <property type="entry name" value="Seipin"/>
    <property type="match status" value="1"/>
</dbReference>
<sequence length="364" mass="39496">MERHSHRRRSQGKVQVKLEDQVGSPDQSLTSRVLQVPVNLFFDLLSTAFRLLRPLVPYIVPLAIAGFIIPVLVLFSASAGWYVWKNVAVGWETELYLQYGDGPVPYAETALPPLVPLQPYDISLRLVVPATESNYALGNFMSSLRLTSPANETLTSVRRPALVLPPSKKLPIPFFSSKPDTTGVELHLLSSFVPGARNTFARVELGRNDAWKSIGSGQGRELTVVSASLTGVLVHKGVRGLVTRYPIISASIASSIFLVASFAAFAACMLPVLASRVPEEPPAEGEKNAIAPPAALGPEPGADEKPTRRRRTSRRSRSHASRTHEATPAAEAPESAIPSANDGQTPLRRRRSRLSDSNVQSESD</sequence>
<organism evidence="9 10">
    <name type="scientific">Gloeophyllum trabeum (strain ATCC 11539 / FP-39264 / Madison 617)</name>
    <name type="common">Brown rot fungus</name>
    <dbReference type="NCBI Taxonomy" id="670483"/>
    <lineage>
        <taxon>Eukaryota</taxon>
        <taxon>Fungi</taxon>
        <taxon>Dikarya</taxon>
        <taxon>Basidiomycota</taxon>
        <taxon>Agaricomycotina</taxon>
        <taxon>Agaricomycetes</taxon>
        <taxon>Gloeophyllales</taxon>
        <taxon>Gloeophyllaceae</taxon>
        <taxon>Gloeophyllum</taxon>
    </lineage>
</organism>
<dbReference type="Proteomes" id="UP000030669">
    <property type="component" value="Unassembled WGS sequence"/>
</dbReference>
<evidence type="ECO:0000256" key="4">
    <source>
        <dbReference type="ARBA" id="ARBA00022989"/>
    </source>
</evidence>
<dbReference type="GeneID" id="19307868"/>
<name>S7QM50_GLOTA</name>
<protein>
    <recommendedName>
        <fullName evidence="11">Adipose-regulatory protein</fullName>
    </recommendedName>
</protein>
<dbReference type="KEGG" id="gtr:GLOTRDRAFT_68241"/>
<dbReference type="RefSeq" id="XP_007860921.1">
    <property type="nucleotide sequence ID" value="XM_007862730.1"/>
</dbReference>
<keyword evidence="10" id="KW-1185">Reference proteome</keyword>
<reference evidence="9 10" key="1">
    <citation type="journal article" date="2012" name="Science">
        <title>The Paleozoic origin of enzymatic lignin decomposition reconstructed from 31 fungal genomes.</title>
        <authorList>
            <person name="Floudas D."/>
            <person name="Binder M."/>
            <person name="Riley R."/>
            <person name="Barry K."/>
            <person name="Blanchette R.A."/>
            <person name="Henrissat B."/>
            <person name="Martinez A.T."/>
            <person name="Otillar R."/>
            <person name="Spatafora J.W."/>
            <person name="Yadav J.S."/>
            <person name="Aerts A."/>
            <person name="Benoit I."/>
            <person name="Boyd A."/>
            <person name="Carlson A."/>
            <person name="Copeland A."/>
            <person name="Coutinho P.M."/>
            <person name="de Vries R.P."/>
            <person name="Ferreira P."/>
            <person name="Findley K."/>
            <person name="Foster B."/>
            <person name="Gaskell J."/>
            <person name="Glotzer D."/>
            <person name="Gorecki P."/>
            <person name="Heitman J."/>
            <person name="Hesse C."/>
            <person name="Hori C."/>
            <person name="Igarashi K."/>
            <person name="Jurgens J.A."/>
            <person name="Kallen N."/>
            <person name="Kersten P."/>
            <person name="Kohler A."/>
            <person name="Kuees U."/>
            <person name="Kumar T.K.A."/>
            <person name="Kuo A."/>
            <person name="LaButti K."/>
            <person name="Larrondo L.F."/>
            <person name="Lindquist E."/>
            <person name="Ling A."/>
            <person name="Lombard V."/>
            <person name="Lucas S."/>
            <person name="Lundell T."/>
            <person name="Martin R."/>
            <person name="McLaughlin D.J."/>
            <person name="Morgenstern I."/>
            <person name="Morin E."/>
            <person name="Murat C."/>
            <person name="Nagy L.G."/>
            <person name="Nolan M."/>
            <person name="Ohm R.A."/>
            <person name="Patyshakuliyeva A."/>
            <person name="Rokas A."/>
            <person name="Ruiz-Duenas F.J."/>
            <person name="Sabat G."/>
            <person name="Salamov A."/>
            <person name="Samejima M."/>
            <person name="Schmutz J."/>
            <person name="Slot J.C."/>
            <person name="St John F."/>
            <person name="Stenlid J."/>
            <person name="Sun H."/>
            <person name="Sun S."/>
            <person name="Syed K."/>
            <person name="Tsang A."/>
            <person name="Wiebenga A."/>
            <person name="Young D."/>
            <person name="Pisabarro A."/>
            <person name="Eastwood D.C."/>
            <person name="Martin F."/>
            <person name="Cullen D."/>
            <person name="Grigoriev I.V."/>
            <person name="Hibbett D.S."/>
        </authorList>
    </citation>
    <scope>NUCLEOTIDE SEQUENCE [LARGE SCALE GENOMIC DNA]</scope>
    <source>
        <strain evidence="9 10">ATCC 11539</strain>
    </source>
</reference>
<dbReference type="eggNOG" id="KOG4200">
    <property type="taxonomic scope" value="Eukaryota"/>
</dbReference>
<dbReference type="PANTHER" id="PTHR21212:SF0">
    <property type="entry name" value="SEIPIN"/>
    <property type="match status" value="1"/>
</dbReference>
<dbReference type="GO" id="GO:0140042">
    <property type="term" value="P:lipid droplet formation"/>
    <property type="evidence" value="ECO:0007669"/>
    <property type="project" value="UniProtKB-ARBA"/>
</dbReference>
<feature type="transmembrane region" description="Helical" evidence="8">
    <location>
        <begin position="245"/>
        <end position="273"/>
    </location>
</feature>
<evidence type="ECO:0000313" key="9">
    <source>
        <dbReference type="EMBL" id="EPQ60528.1"/>
    </source>
</evidence>
<feature type="region of interest" description="Disordered" evidence="7">
    <location>
        <begin position="279"/>
        <end position="364"/>
    </location>
</feature>
<evidence type="ECO:0000256" key="8">
    <source>
        <dbReference type="SAM" id="Phobius"/>
    </source>
</evidence>
<dbReference type="GO" id="GO:0005789">
    <property type="term" value="C:endoplasmic reticulum membrane"/>
    <property type="evidence" value="ECO:0007669"/>
    <property type="project" value="UniProtKB-SubCell"/>
</dbReference>
<feature type="compositionally biased region" description="Low complexity" evidence="7">
    <location>
        <begin position="289"/>
        <end position="300"/>
    </location>
</feature>
<dbReference type="OrthoDB" id="3990054at2759"/>
<dbReference type="InterPro" id="IPR009617">
    <property type="entry name" value="Seipin"/>
</dbReference>
<accession>S7QM50</accession>
<feature type="transmembrane region" description="Helical" evidence="8">
    <location>
        <begin position="58"/>
        <end position="84"/>
    </location>
</feature>
<proteinExistence type="predicted"/>
<evidence type="ECO:0000256" key="1">
    <source>
        <dbReference type="ARBA" id="ARBA00004477"/>
    </source>
</evidence>
<keyword evidence="2 8" id="KW-0812">Transmembrane</keyword>
<keyword evidence="3" id="KW-0256">Endoplasmic reticulum</keyword>
<evidence type="ECO:0008006" key="11">
    <source>
        <dbReference type="Google" id="ProtNLM"/>
    </source>
</evidence>
<evidence type="ECO:0000256" key="6">
    <source>
        <dbReference type="ARBA" id="ARBA00023136"/>
    </source>
</evidence>
<dbReference type="STRING" id="670483.S7QM50"/>
<feature type="compositionally biased region" description="Low complexity" evidence="7">
    <location>
        <begin position="326"/>
        <end position="340"/>
    </location>
</feature>
<evidence type="ECO:0000313" key="10">
    <source>
        <dbReference type="Proteomes" id="UP000030669"/>
    </source>
</evidence>
<dbReference type="CDD" id="cd23995">
    <property type="entry name" value="Seipin_BSCL2_like"/>
    <property type="match status" value="1"/>
</dbReference>
<keyword evidence="4 8" id="KW-1133">Transmembrane helix</keyword>
<dbReference type="OMA" id="MPAVEWH"/>
<dbReference type="GO" id="GO:0006629">
    <property type="term" value="P:lipid metabolic process"/>
    <property type="evidence" value="ECO:0007669"/>
    <property type="project" value="UniProtKB-KW"/>
</dbReference>
<evidence type="ECO:0000256" key="5">
    <source>
        <dbReference type="ARBA" id="ARBA00023098"/>
    </source>
</evidence>